<feature type="non-terminal residue" evidence="1">
    <location>
        <position position="1"/>
    </location>
</feature>
<dbReference type="EMBL" id="AB263749">
    <property type="protein sequence ID" value="BAF36365.1"/>
    <property type="molecule type" value="Genomic_DNA"/>
</dbReference>
<accession>A0A960</accession>
<name>A0A960_IPOTF</name>
<sequence>VRPYETSGANHTYRYRLYRIPVQIYSPGHFRRHKLRNNYLLFLTFTNADIPISCLTVVREERGIRYLKQEKSEGGVARFH</sequence>
<evidence type="ECO:0000313" key="1">
    <source>
        <dbReference type="EMBL" id="BAF36365.1"/>
    </source>
</evidence>
<proteinExistence type="predicted"/>
<reference evidence="1" key="1">
    <citation type="journal article" date="2007" name="Sex. Plant Reprod.">
        <title>Physical size of the S locus region defined by genetic recombination and genome sequencing in Ipomoea trifida, Convolvulaceae.</title>
        <authorList>
            <person name="Rahman M.H."/>
            <person name="Tsuchiya T."/>
            <person name="Suwabe K."/>
            <person name="Kohori J."/>
            <person name="Tomita R.N."/>
            <person name="Kagaya Y."/>
            <person name="Kobayashi I."/>
            <person name="Kakeda K."/>
            <person name="Kowyama Y."/>
        </authorList>
    </citation>
    <scope>NUCLEOTIDE SEQUENCE</scope>
</reference>
<organism evidence="1">
    <name type="scientific">Ipomoea trifida</name>
    <name type="common">Morning glory</name>
    <dbReference type="NCBI Taxonomy" id="35884"/>
    <lineage>
        <taxon>Eukaryota</taxon>
        <taxon>Viridiplantae</taxon>
        <taxon>Streptophyta</taxon>
        <taxon>Embryophyta</taxon>
        <taxon>Tracheophyta</taxon>
        <taxon>Spermatophyta</taxon>
        <taxon>Magnoliopsida</taxon>
        <taxon>eudicotyledons</taxon>
        <taxon>Gunneridae</taxon>
        <taxon>Pentapetalae</taxon>
        <taxon>asterids</taxon>
        <taxon>lamiids</taxon>
        <taxon>Solanales</taxon>
        <taxon>Convolvulaceae</taxon>
        <taxon>Ipomoeeae</taxon>
        <taxon>Ipomoea</taxon>
    </lineage>
</organism>
<protein>
    <submittedName>
        <fullName evidence="1">Uncharacterized protein</fullName>
    </submittedName>
</protein>
<dbReference type="AlphaFoldDB" id="A0A960"/>